<reference evidence="1" key="1">
    <citation type="submission" date="2021-06" db="EMBL/GenBank/DDBJ databases">
        <authorList>
            <person name="Kallberg Y."/>
            <person name="Tangrot J."/>
            <person name="Rosling A."/>
        </authorList>
    </citation>
    <scope>NUCLEOTIDE SEQUENCE</scope>
    <source>
        <strain evidence="1">MA461A</strain>
    </source>
</reference>
<comment type="caution">
    <text evidence="1">The sequence shown here is derived from an EMBL/GenBank/DDBJ whole genome shotgun (WGS) entry which is preliminary data.</text>
</comment>
<evidence type="ECO:0000313" key="2">
    <source>
        <dbReference type="Proteomes" id="UP000789920"/>
    </source>
</evidence>
<dbReference type="Proteomes" id="UP000789920">
    <property type="component" value="Unassembled WGS sequence"/>
</dbReference>
<feature type="non-terminal residue" evidence="1">
    <location>
        <position position="1"/>
    </location>
</feature>
<dbReference type="EMBL" id="CAJVQC010088802">
    <property type="protein sequence ID" value="CAG8824333.1"/>
    <property type="molecule type" value="Genomic_DNA"/>
</dbReference>
<protein>
    <submittedName>
        <fullName evidence="1">32597_t:CDS:1</fullName>
    </submittedName>
</protein>
<proteinExistence type="predicted"/>
<gene>
    <name evidence="1" type="ORF">RPERSI_LOCUS26217</name>
</gene>
<feature type="non-terminal residue" evidence="1">
    <location>
        <position position="94"/>
    </location>
</feature>
<keyword evidence="2" id="KW-1185">Reference proteome</keyword>
<name>A0ACA9S2V0_9GLOM</name>
<evidence type="ECO:0000313" key="1">
    <source>
        <dbReference type="EMBL" id="CAG8824333.1"/>
    </source>
</evidence>
<accession>A0ACA9S2V0</accession>
<organism evidence="1 2">
    <name type="scientific">Racocetra persica</name>
    <dbReference type="NCBI Taxonomy" id="160502"/>
    <lineage>
        <taxon>Eukaryota</taxon>
        <taxon>Fungi</taxon>
        <taxon>Fungi incertae sedis</taxon>
        <taxon>Mucoromycota</taxon>
        <taxon>Glomeromycotina</taxon>
        <taxon>Glomeromycetes</taxon>
        <taxon>Diversisporales</taxon>
        <taxon>Gigasporaceae</taxon>
        <taxon>Racocetra</taxon>
    </lineage>
</organism>
<sequence>SRLSKDYTILPKEVYEEDMKTIMLVDKYLKQLYNLTFAYIEYLGCSAQNGCHKDKYNWKGCISIFYDKLLNLYNIEYYRNHDPDHNLENYFRYQ</sequence>